<dbReference type="KEGG" id="lsd:EMK97_01085"/>
<proteinExistence type="predicted"/>
<gene>
    <name evidence="1" type="ORF">EMK97_01085</name>
</gene>
<organism evidence="1 2">
    <name type="scientific">Litorilituus sediminis</name>
    <dbReference type="NCBI Taxonomy" id="718192"/>
    <lineage>
        <taxon>Bacteria</taxon>
        <taxon>Pseudomonadati</taxon>
        <taxon>Pseudomonadota</taxon>
        <taxon>Gammaproteobacteria</taxon>
        <taxon>Alteromonadales</taxon>
        <taxon>Colwelliaceae</taxon>
        <taxon>Litorilituus</taxon>
    </lineage>
</organism>
<sequence length="192" mass="21899">MDGMQFIIELIDKLIWPLVFVFALLSFKQPFTHLIPLAKKLKFKALELEFDQELRQVSQRATDAFPELEQNKKANLIALAQNMPNSAILSAWRRVDEVTETLILSATQVTDLSSPTRYKLMEDILINTNIIDTQKGKLFNELRTLRNRVAHAEGFQVGKGEAILYVELCFTLIEHLEELISKAPANEISKVS</sequence>
<accession>A0A4P6P3A1</accession>
<dbReference type="OrthoDB" id="7840545at2"/>
<name>A0A4P6P3A1_9GAMM</name>
<evidence type="ECO:0000313" key="1">
    <source>
        <dbReference type="EMBL" id="QBG34429.1"/>
    </source>
</evidence>
<reference evidence="1 2" key="1">
    <citation type="submission" date="2018-12" db="EMBL/GenBank/DDBJ databases">
        <title>Complete genome of Litorilituus sediminis.</title>
        <authorList>
            <person name="Liu A."/>
            <person name="Rong J."/>
        </authorList>
    </citation>
    <scope>NUCLEOTIDE SEQUENCE [LARGE SCALE GENOMIC DNA]</scope>
    <source>
        <strain evidence="1 2">JCM 17549</strain>
    </source>
</reference>
<evidence type="ECO:0000313" key="2">
    <source>
        <dbReference type="Proteomes" id="UP000290244"/>
    </source>
</evidence>
<dbReference type="RefSeq" id="WP_130598627.1">
    <property type="nucleotide sequence ID" value="NZ_CP034759.1"/>
</dbReference>
<protein>
    <recommendedName>
        <fullName evidence="3">DUF4145 domain-containing protein</fullName>
    </recommendedName>
</protein>
<evidence type="ECO:0008006" key="3">
    <source>
        <dbReference type="Google" id="ProtNLM"/>
    </source>
</evidence>
<dbReference type="Proteomes" id="UP000290244">
    <property type="component" value="Chromosome"/>
</dbReference>
<dbReference type="EMBL" id="CP034759">
    <property type="protein sequence ID" value="QBG34429.1"/>
    <property type="molecule type" value="Genomic_DNA"/>
</dbReference>
<keyword evidence="2" id="KW-1185">Reference proteome</keyword>
<dbReference type="AlphaFoldDB" id="A0A4P6P3A1"/>